<feature type="compositionally biased region" description="Polar residues" evidence="1">
    <location>
        <begin position="44"/>
        <end position="60"/>
    </location>
</feature>
<organism evidence="2">
    <name type="scientific">Absidia glauca</name>
    <name type="common">Pin mould</name>
    <dbReference type="NCBI Taxonomy" id="4829"/>
    <lineage>
        <taxon>Eukaryota</taxon>
        <taxon>Fungi</taxon>
        <taxon>Fungi incertae sedis</taxon>
        <taxon>Mucoromycota</taxon>
        <taxon>Mucoromycotina</taxon>
        <taxon>Mucoromycetes</taxon>
        <taxon>Mucorales</taxon>
        <taxon>Cunninghamellaceae</taxon>
        <taxon>Absidia</taxon>
    </lineage>
</organism>
<dbReference type="Proteomes" id="UP000078561">
    <property type="component" value="Unassembled WGS sequence"/>
</dbReference>
<gene>
    <name evidence="2" type="primary">ABSGL_07590.1 scaffold 8890</name>
</gene>
<accession>A0A163JKZ3</accession>
<dbReference type="InParanoid" id="A0A163JKZ3"/>
<evidence type="ECO:0000256" key="1">
    <source>
        <dbReference type="SAM" id="MobiDB-lite"/>
    </source>
</evidence>
<dbReference type="EMBL" id="LT553587">
    <property type="protein sequence ID" value="SAM01841.1"/>
    <property type="molecule type" value="Genomic_DNA"/>
</dbReference>
<name>A0A163JKZ3_ABSGL</name>
<feature type="compositionally biased region" description="Low complexity" evidence="1">
    <location>
        <begin position="113"/>
        <end position="123"/>
    </location>
</feature>
<dbReference type="AlphaFoldDB" id="A0A163JKZ3"/>
<proteinExistence type="predicted"/>
<feature type="region of interest" description="Disordered" evidence="1">
    <location>
        <begin position="109"/>
        <end position="141"/>
    </location>
</feature>
<reference evidence="2" key="1">
    <citation type="submission" date="2016-04" db="EMBL/GenBank/DDBJ databases">
        <authorList>
            <person name="Evans L.H."/>
            <person name="Alamgir A."/>
            <person name="Owens N."/>
            <person name="Weber N.D."/>
            <person name="Virtaneva K."/>
            <person name="Barbian K."/>
            <person name="Babar A."/>
            <person name="Rosenke K."/>
        </authorList>
    </citation>
    <scope>NUCLEOTIDE SEQUENCE [LARGE SCALE GENOMIC DNA]</scope>
    <source>
        <strain evidence="2">CBS 101.48</strain>
    </source>
</reference>
<keyword evidence="3" id="KW-1185">Reference proteome</keyword>
<dbReference type="OrthoDB" id="10574840at2759"/>
<evidence type="ECO:0000313" key="2">
    <source>
        <dbReference type="EMBL" id="SAM01841.1"/>
    </source>
</evidence>
<protein>
    <submittedName>
        <fullName evidence="2">Uncharacterized protein</fullName>
    </submittedName>
</protein>
<sequence length="141" mass="15540">MSNSSSICPLDRVYAHSPPVLELQPPPKRHKRPAQPAQPVAIPSPQQQHPLDPQHTTLLQSCPPPLTYSSSSSAVLPLYSLPEFKVGSLPHQPPPVWPLQMINEFLTPPTNRSLSLSEPSSSSDDVDDNDQPLLFDMDDIH</sequence>
<evidence type="ECO:0000313" key="3">
    <source>
        <dbReference type="Proteomes" id="UP000078561"/>
    </source>
</evidence>
<feature type="region of interest" description="Disordered" evidence="1">
    <location>
        <begin position="18"/>
        <end position="71"/>
    </location>
</feature>